<dbReference type="SUPFAM" id="SSF53067">
    <property type="entry name" value="Actin-like ATPase domain"/>
    <property type="match status" value="2"/>
</dbReference>
<name>A0A506U3H6_9HYPH</name>
<accession>A0A506U3H6</accession>
<gene>
    <name evidence="3" type="ORF">FJU08_19365</name>
</gene>
<dbReference type="OrthoDB" id="9759608at2"/>
<evidence type="ECO:0000313" key="4">
    <source>
        <dbReference type="Proteomes" id="UP000318801"/>
    </source>
</evidence>
<dbReference type="RefSeq" id="WP_141150695.1">
    <property type="nucleotide sequence ID" value="NZ_VHLG01000015.1"/>
</dbReference>
<dbReference type="Pfam" id="PF05378">
    <property type="entry name" value="Hydant_A_N"/>
    <property type="match status" value="1"/>
</dbReference>
<protein>
    <submittedName>
        <fullName evidence="3">Hydantoinase/oxoprolinase family protein</fullName>
    </submittedName>
</protein>
<organism evidence="3 4">
    <name type="scientific">Martelella alba</name>
    <dbReference type="NCBI Taxonomy" id="2590451"/>
    <lineage>
        <taxon>Bacteria</taxon>
        <taxon>Pseudomonadati</taxon>
        <taxon>Pseudomonadota</taxon>
        <taxon>Alphaproteobacteria</taxon>
        <taxon>Hyphomicrobiales</taxon>
        <taxon>Aurantimonadaceae</taxon>
        <taxon>Martelella</taxon>
    </lineage>
</organism>
<dbReference type="Gene3D" id="3.30.420.40">
    <property type="match status" value="1"/>
</dbReference>
<dbReference type="InterPro" id="IPR045079">
    <property type="entry name" value="Oxoprolinase-like"/>
</dbReference>
<dbReference type="AlphaFoldDB" id="A0A506U3H6"/>
<dbReference type="GO" id="GO:0016787">
    <property type="term" value="F:hydrolase activity"/>
    <property type="evidence" value="ECO:0007669"/>
    <property type="project" value="InterPro"/>
</dbReference>
<comment type="caution">
    <text evidence="3">The sequence shown here is derived from an EMBL/GenBank/DDBJ whole genome shotgun (WGS) entry which is preliminary data.</text>
</comment>
<dbReference type="PANTHER" id="PTHR11365:SF10">
    <property type="entry name" value="HYDANTOINASE_OXOPROLINASE"/>
    <property type="match status" value="1"/>
</dbReference>
<dbReference type="InterPro" id="IPR043129">
    <property type="entry name" value="ATPase_NBD"/>
</dbReference>
<dbReference type="InterPro" id="IPR002821">
    <property type="entry name" value="Hydantoinase_A"/>
</dbReference>
<keyword evidence="4" id="KW-1185">Reference proteome</keyword>
<evidence type="ECO:0000259" key="1">
    <source>
        <dbReference type="Pfam" id="PF01968"/>
    </source>
</evidence>
<evidence type="ECO:0000259" key="2">
    <source>
        <dbReference type="Pfam" id="PF05378"/>
    </source>
</evidence>
<sequence length="514" mass="53295">MKRIGIDVGGTNTDAVLIDGDAVLAAVKFPTTADVMKGVVDAISAVMAGEAAGAAPVDAVMIGTTHFTNAVVERARLERVGAIRIALPAGASLPPMIDWPADLRNEVNPLSFMVAGGHEYDGCELVPFDGDAVRDAAMKIRDAGITAIGITALFSPLTDECERLAAEIVRSVIPDARITLSNTLGRIGMLERENVTLLNAALQGLGQNTVSAFGVALKEAGIDAPFYLTQNDGTVVLAAVAAANPVYSFASGPTNSMRGAASLTGLSEAMVVDVGGTTSDIGCLVGGFPREANNVVEVGGVRTLFRMPDLLPMALGGGTIIDPESGTIGPRSVGYRITEKALVFGGDTLTTTDIAVAAGLVEIGDRDRVGHLDKRFVADTLARIGHMVEDGVDRMKTSSDGVKLIAVGGGAFLIPETIRGISEVVKVEHAGVANALGAAMAQVSGEVDQVFSDMSRDEALDEARRLACERAVASGAKDDTIKVLDAEDIPIAYLPGGARRVRVRVVGDIARVQR</sequence>
<dbReference type="PANTHER" id="PTHR11365">
    <property type="entry name" value="5-OXOPROLINASE RELATED"/>
    <property type="match status" value="1"/>
</dbReference>
<dbReference type="EMBL" id="VHLG01000015">
    <property type="protein sequence ID" value="TPW27886.1"/>
    <property type="molecule type" value="Genomic_DNA"/>
</dbReference>
<evidence type="ECO:0000313" key="3">
    <source>
        <dbReference type="EMBL" id="TPW27886.1"/>
    </source>
</evidence>
<dbReference type="Pfam" id="PF01968">
    <property type="entry name" value="Hydantoinase_A"/>
    <property type="match status" value="1"/>
</dbReference>
<feature type="domain" description="Hydantoinase A/oxoprolinase" evidence="1">
    <location>
        <begin position="192"/>
        <end position="362"/>
    </location>
</feature>
<proteinExistence type="predicted"/>
<dbReference type="InterPro" id="IPR008040">
    <property type="entry name" value="Hydant_A_N"/>
</dbReference>
<feature type="domain" description="Hydantoinase/oxoprolinase N-terminal" evidence="2">
    <location>
        <begin position="3"/>
        <end position="172"/>
    </location>
</feature>
<dbReference type="Proteomes" id="UP000318801">
    <property type="component" value="Unassembled WGS sequence"/>
</dbReference>
<reference evidence="3 4" key="1">
    <citation type="submission" date="2019-06" db="EMBL/GenBank/DDBJ databases">
        <authorList>
            <person name="Li M."/>
        </authorList>
    </citation>
    <scope>NUCLEOTIDE SEQUENCE [LARGE SCALE GENOMIC DNA]</scope>
    <source>
        <strain evidence="3 4">BGMRC2036</strain>
    </source>
</reference>